<dbReference type="EMBL" id="CAMXCT010000779">
    <property type="protein sequence ID" value="CAI3983148.1"/>
    <property type="molecule type" value="Genomic_DNA"/>
</dbReference>
<dbReference type="OrthoDB" id="443886at2759"/>
<evidence type="ECO:0000313" key="5">
    <source>
        <dbReference type="Proteomes" id="UP001152797"/>
    </source>
</evidence>
<evidence type="ECO:0000313" key="4">
    <source>
        <dbReference type="EMBL" id="CAL1136523.1"/>
    </source>
</evidence>
<feature type="region of interest" description="Disordered" evidence="1">
    <location>
        <begin position="265"/>
        <end position="297"/>
    </location>
</feature>
<dbReference type="CDD" id="cd02257">
    <property type="entry name" value="Peptidase_C19"/>
    <property type="match status" value="1"/>
</dbReference>
<dbReference type="PANTHER" id="PTHR24006">
    <property type="entry name" value="UBIQUITIN CARBOXYL-TERMINAL HYDROLASE"/>
    <property type="match status" value="1"/>
</dbReference>
<feature type="compositionally biased region" description="Basic and acidic residues" evidence="1">
    <location>
        <begin position="287"/>
        <end position="297"/>
    </location>
</feature>
<dbReference type="InterPro" id="IPR050164">
    <property type="entry name" value="Peptidase_C19"/>
</dbReference>
<dbReference type="EMBL" id="CAMXCT030000779">
    <property type="protein sequence ID" value="CAL4770460.1"/>
    <property type="molecule type" value="Genomic_DNA"/>
</dbReference>
<dbReference type="GO" id="GO:0005634">
    <property type="term" value="C:nucleus"/>
    <property type="evidence" value="ECO:0007669"/>
    <property type="project" value="TreeGrafter"/>
</dbReference>
<sequence length="1534" mass="169668">MAESAAAAQAVMEVAASQEGTTDAVVVVDGAEAPTAEAAEAAVETIEASAEALAPAEDAIPASQPRTPEVATCRRCQQEIQVKDAICTAKFRLELRYTCHPCHAVLSQLQRRGVDIKEVLTEGAAVTFFQDAKNERANGMEGRLCYAQSRALLVQKMVESTTHLEKNGSEGEYQPLSHWMLRGYDCDRIEALAERREHPILGPTFRVDIDKMSTEQIRAITEERLLNIESQARERQQQRAAVGDGSSAAARALPDLGVEVEHVAAAAEKKRKSPEEKQAASAAAKAQRQEEKKRQKLERVATSAAAKVLPQLKKCYDKLNEVLDKVSTCGAGLPEASAEHVQKTKATLEETVKHATHMLAAAAKGQDLNLGTDVLKTEKGLNDILKEGNAAIRSLQFYIRETKESAKAAKAQGGAAKGKAKVGGPRCVRMTILCALTVARATAIALQNQCSGKEDIERIADALENLKEVLAQIHVSEAYAEHVSMTKFCDRVLWSTRGLLLHWEVTTTSLQELPVKKMPALEKNPVWRITHPNRERYLSEVSAGVNFLLAQQETLTGEPWDWLFHFVHQLEYSKDVAAAMARFSENSIAKIQGWLNGKACNQKKSGALKRKMSAALSPYRACYKEVAVCEKATGQKNIIFYMADVRRLLRLFASECPSFASLLRSPASRKFEVFLGHDEATAGNVLNPQQRMKTLLVYFTLRPLSQYFETARAWMPLAAITHEQIQRCPGGLSAITACIVEEWLDQNLVSDFVVADGVPPMSLAITGFISDMESQRGAFAAKGSAALKPCIHCGNCLMKGAQGAEVSENFCTIEEHDLALFVANDARDVENYIVHWINQIPNVSKAEVELRQKCLGFQLDPNSIWSYPRARSICHIGIAINDAMHAYWANGICNSEIALVVNAVKRHTHIDVSHLCDAMVSANWKRHKPDENKHWCKRLWTPALFGEHEYKGSATQCHALMALMRWYCETLWIHIPCLRAIAECFLALARCTDALRQGKKTHDWSDLDKAQSDHHKLFATVHPGLMRPKHHHRLHLSNHYRKHHVSINCWGIEQSHQNYKTIYADNLQQFLRADNGGKAYSQQLMPRLLLRSLQLCREHPFESGDFTLVSPFATAEVEASTGLQGTQISRSCRLRLGGLSLLGLQRQQKRARLRAKNVADDFDPELASKSVQLLVSAFQDVETLAPRSEGAWMVELGFHTRLDYGSRPAWTSGLERGTAHAGLKNLGNSCWLNAVLQCFRWTRSLYNAFTTRLMECEESILGSLVQDVLQKLASDDWDYVAPFALLNQLYATYQGRFRPGESADAAEACRVLLDRCVYGSDIVHLLPTSIALARRGVTLTELTREHFATCRPSSDVVILEVAPVDGGRMNWSQLLVTPPAGEGNNYLYTVSGFVAHVSGDHFVAYVRAHNQWLLCNDATVSVVSVLGPVWPCLIVLERLRRQQLARPARQAPPAGSDCLCRLPRLLQETVAPGPDAPGVRAAGAPPGTAAAMAVGSRLGRFAAALQRKRREASCARAGQLGWERSIAHCIDGFH</sequence>
<dbReference type="PANTHER" id="PTHR24006:SF747">
    <property type="entry name" value="UBIQUITIN CARBOXYL-TERMINAL HYDROLASE 20"/>
    <property type="match status" value="1"/>
</dbReference>
<proteinExistence type="predicted"/>
<reference evidence="4" key="2">
    <citation type="submission" date="2024-04" db="EMBL/GenBank/DDBJ databases">
        <authorList>
            <person name="Chen Y."/>
            <person name="Shah S."/>
            <person name="Dougan E. K."/>
            <person name="Thang M."/>
            <person name="Chan C."/>
        </authorList>
    </citation>
    <scope>NUCLEOTIDE SEQUENCE [LARGE SCALE GENOMIC DNA]</scope>
</reference>
<evidence type="ECO:0000256" key="1">
    <source>
        <dbReference type="SAM" id="MobiDB-lite"/>
    </source>
</evidence>
<organism evidence="3">
    <name type="scientific">Cladocopium goreaui</name>
    <dbReference type="NCBI Taxonomy" id="2562237"/>
    <lineage>
        <taxon>Eukaryota</taxon>
        <taxon>Sar</taxon>
        <taxon>Alveolata</taxon>
        <taxon>Dinophyceae</taxon>
        <taxon>Suessiales</taxon>
        <taxon>Symbiodiniaceae</taxon>
        <taxon>Cladocopium</taxon>
    </lineage>
</organism>
<dbReference type="Pfam" id="PF00443">
    <property type="entry name" value="UCH"/>
    <property type="match status" value="1"/>
</dbReference>
<dbReference type="GO" id="GO:0004843">
    <property type="term" value="F:cysteine-type deubiquitinase activity"/>
    <property type="evidence" value="ECO:0007669"/>
    <property type="project" value="InterPro"/>
</dbReference>
<dbReference type="SUPFAM" id="SSF54001">
    <property type="entry name" value="Cysteine proteinases"/>
    <property type="match status" value="1"/>
</dbReference>
<dbReference type="InterPro" id="IPR018200">
    <property type="entry name" value="USP_CS"/>
</dbReference>
<reference evidence="3" key="1">
    <citation type="submission" date="2022-10" db="EMBL/GenBank/DDBJ databases">
        <authorList>
            <person name="Chen Y."/>
            <person name="Dougan E. K."/>
            <person name="Chan C."/>
            <person name="Rhodes N."/>
            <person name="Thang M."/>
        </authorList>
    </citation>
    <scope>NUCLEOTIDE SEQUENCE</scope>
</reference>
<dbReference type="Proteomes" id="UP001152797">
    <property type="component" value="Unassembled WGS sequence"/>
</dbReference>
<comment type="caution">
    <text evidence="3">The sequence shown here is derived from an EMBL/GenBank/DDBJ whole genome shotgun (WGS) entry which is preliminary data.</text>
</comment>
<dbReference type="InterPro" id="IPR028889">
    <property type="entry name" value="USP"/>
</dbReference>
<dbReference type="InterPro" id="IPR038765">
    <property type="entry name" value="Papain-like_cys_pep_sf"/>
</dbReference>
<dbReference type="PROSITE" id="PS00972">
    <property type="entry name" value="USP_1"/>
    <property type="match status" value="1"/>
</dbReference>
<dbReference type="InterPro" id="IPR001394">
    <property type="entry name" value="Peptidase_C19_UCH"/>
</dbReference>
<dbReference type="GO" id="GO:0005829">
    <property type="term" value="C:cytosol"/>
    <property type="evidence" value="ECO:0007669"/>
    <property type="project" value="TreeGrafter"/>
</dbReference>
<evidence type="ECO:0000259" key="2">
    <source>
        <dbReference type="PROSITE" id="PS50235"/>
    </source>
</evidence>
<dbReference type="PROSITE" id="PS50235">
    <property type="entry name" value="USP_3"/>
    <property type="match status" value="1"/>
</dbReference>
<feature type="domain" description="USP" evidence="2">
    <location>
        <begin position="1221"/>
        <end position="1439"/>
    </location>
</feature>
<accession>A0A9P1FP17</accession>
<keyword evidence="5" id="KW-1185">Reference proteome</keyword>
<evidence type="ECO:0000313" key="3">
    <source>
        <dbReference type="EMBL" id="CAI3983148.1"/>
    </source>
</evidence>
<dbReference type="Gene3D" id="3.90.70.10">
    <property type="entry name" value="Cysteine proteinases"/>
    <property type="match status" value="2"/>
</dbReference>
<dbReference type="GO" id="GO:0016579">
    <property type="term" value="P:protein deubiquitination"/>
    <property type="evidence" value="ECO:0007669"/>
    <property type="project" value="InterPro"/>
</dbReference>
<protein>
    <recommendedName>
        <fullName evidence="2">USP domain-containing protein</fullName>
    </recommendedName>
</protein>
<dbReference type="EMBL" id="CAMXCT020000779">
    <property type="protein sequence ID" value="CAL1136523.1"/>
    <property type="molecule type" value="Genomic_DNA"/>
</dbReference>
<name>A0A9P1FP17_9DINO</name>
<gene>
    <name evidence="3" type="ORF">C1SCF055_LOCUS10785</name>
</gene>